<dbReference type="EC" id="3.4.24.-" evidence="12"/>
<dbReference type="EMBL" id="CP036402">
    <property type="protein sequence ID" value="QBI18302.1"/>
    <property type="molecule type" value="Genomic_DNA"/>
</dbReference>
<evidence type="ECO:0000256" key="9">
    <source>
        <dbReference type="ARBA" id="ARBA00022989"/>
    </source>
</evidence>
<keyword evidence="8 12" id="KW-0862">Zinc</keyword>
<keyword evidence="3 12" id="KW-1003">Cell membrane</keyword>
<keyword evidence="4 12" id="KW-0645">Protease</keyword>
<keyword evidence="5 12" id="KW-0812">Transmembrane</keyword>
<keyword evidence="9 12" id="KW-1133">Transmembrane helix</keyword>
<dbReference type="PANTHER" id="PTHR43221:SF1">
    <property type="entry name" value="PROTEASE HTPX"/>
    <property type="match status" value="1"/>
</dbReference>
<reference evidence="14 15" key="1">
    <citation type="submission" date="2019-01" db="EMBL/GenBank/DDBJ databases">
        <title>Egibacter rhizosphaerae EGI 80759T.</title>
        <authorList>
            <person name="Chen D.-D."/>
            <person name="Tian Y."/>
            <person name="Jiao J.-Y."/>
            <person name="Zhang X.-T."/>
            <person name="Zhang Y.-G."/>
            <person name="Zhang Y."/>
            <person name="Xiao M."/>
            <person name="Shu W.-S."/>
            <person name="Li W.-J."/>
        </authorList>
    </citation>
    <scope>NUCLEOTIDE SEQUENCE [LARGE SCALE GENOMIC DNA]</scope>
    <source>
        <strain evidence="14 15">EGI 80759</strain>
    </source>
</reference>
<feature type="binding site" evidence="12">
    <location>
        <position position="147"/>
    </location>
    <ligand>
        <name>Zn(2+)</name>
        <dbReference type="ChEBI" id="CHEBI:29105"/>
        <note>catalytic</note>
    </ligand>
</feature>
<feature type="transmembrane region" description="Helical" evidence="12">
    <location>
        <begin position="41"/>
        <end position="61"/>
    </location>
</feature>
<feature type="transmembrane region" description="Helical" evidence="12">
    <location>
        <begin position="157"/>
        <end position="178"/>
    </location>
</feature>
<dbReference type="InterPro" id="IPR001915">
    <property type="entry name" value="Peptidase_M48"/>
</dbReference>
<name>A0A411YAU7_9ACTN</name>
<feature type="transmembrane region" description="Helical" evidence="12">
    <location>
        <begin position="198"/>
        <end position="221"/>
    </location>
</feature>
<dbReference type="CDD" id="cd07340">
    <property type="entry name" value="M48B_Htpx_like"/>
    <property type="match status" value="1"/>
</dbReference>
<accession>A0A411YAU7</accession>
<sequence>MLYDQLDRNRWMTALMFGGFALLVLVVSVAIEAVVTGGNVSAASGIIATVIAVVAILIAWFQADRIILSSLGAREPNPDVAEERRIVDLVENLAIAAQVPAPKVYIIDDPAPNAFATGRSPEKGVTAFTTGLLQKMNRQQTEAVAAHELSHIVNRDALVGVVAAVLVGVVLIVCRLLLRVLIFGGGRRRGGGGGGHPAIMILGIVVIVLAPIFAMLLRFAVSRRRETLADLNAVKLTRNPDAMIGALEVLNGDETQVDFGHGLASHLWIEGPEHERGSWLDRLTATHPPIPERIEALRAVAGDMRFR</sequence>
<dbReference type="GO" id="GO:0005886">
    <property type="term" value="C:plasma membrane"/>
    <property type="evidence" value="ECO:0007669"/>
    <property type="project" value="UniProtKB-SubCell"/>
</dbReference>
<keyword evidence="11 12" id="KW-0472">Membrane</keyword>
<evidence type="ECO:0000313" key="15">
    <source>
        <dbReference type="Proteomes" id="UP000291469"/>
    </source>
</evidence>
<feature type="binding site" evidence="12">
    <location>
        <position position="151"/>
    </location>
    <ligand>
        <name>Zn(2+)</name>
        <dbReference type="ChEBI" id="CHEBI:29105"/>
        <note>catalytic</note>
    </ligand>
</feature>
<evidence type="ECO:0000256" key="1">
    <source>
        <dbReference type="ARBA" id="ARBA00004651"/>
    </source>
</evidence>
<evidence type="ECO:0000256" key="7">
    <source>
        <dbReference type="ARBA" id="ARBA00022801"/>
    </source>
</evidence>
<evidence type="ECO:0000256" key="8">
    <source>
        <dbReference type="ARBA" id="ARBA00022833"/>
    </source>
</evidence>
<feature type="binding site" evidence="12">
    <location>
        <position position="226"/>
    </location>
    <ligand>
        <name>Zn(2+)</name>
        <dbReference type="ChEBI" id="CHEBI:29105"/>
        <note>catalytic</note>
    </ligand>
</feature>
<dbReference type="OrthoDB" id="15218at2"/>
<dbReference type="Proteomes" id="UP000291469">
    <property type="component" value="Chromosome"/>
</dbReference>
<evidence type="ECO:0000256" key="12">
    <source>
        <dbReference type="HAMAP-Rule" id="MF_00188"/>
    </source>
</evidence>
<feature type="domain" description="Peptidase M48" evidence="13">
    <location>
        <begin position="82"/>
        <end position="299"/>
    </location>
</feature>
<dbReference type="Pfam" id="PF01435">
    <property type="entry name" value="Peptidase_M48"/>
    <property type="match status" value="1"/>
</dbReference>
<protein>
    <recommendedName>
        <fullName evidence="12">Protease HtpX homolog</fullName>
        <ecNumber evidence="12">3.4.24.-</ecNumber>
    </recommendedName>
</protein>
<keyword evidence="7 12" id="KW-0378">Hydrolase</keyword>
<dbReference type="RefSeq" id="WP_131153300.1">
    <property type="nucleotide sequence ID" value="NZ_CP036402.1"/>
</dbReference>
<dbReference type="InterPro" id="IPR050083">
    <property type="entry name" value="HtpX_protease"/>
</dbReference>
<dbReference type="InterPro" id="IPR022919">
    <property type="entry name" value="Pept_M48_protease_HtpX"/>
</dbReference>
<keyword evidence="10 12" id="KW-0482">Metalloprotease</keyword>
<evidence type="ECO:0000256" key="6">
    <source>
        <dbReference type="ARBA" id="ARBA00022723"/>
    </source>
</evidence>
<evidence type="ECO:0000313" key="14">
    <source>
        <dbReference type="EMBL" id="QBI18302.1"/>
    </source>
</evidence>
<dbReference type="GO" id="GO:0006508">
    <property type="term" value="P:proteolysis"/>
    <property type="evidence" value="ECO:0007669"/>
    <property type="project" value="UniProtKB-KW"/>
</dbReference>
<evidence type="ECO:0000256" key="10">
    <source>
        <dbReference type="ARBA" id="ARBA00023049"/>
    </source>
</evidence>
<evidence type="ECO:0000256" key="3">
    <source>
        <dbReference type="ARBA" id="ARBA00022475"/>
    </source>
</evidence>
<comment type="subcellular location">
    <subcellularLocation>
        <location evidence="1 12">Cell membrane</location>
        <topology evidence="1 12">Multi-pass membrane protein</topology>
    </subcellularLocation>
</comment>
<organism evidence="14 15">
    <name type="scientific">Egibacter rhizosphaerae</name>
    <dbReference type="NCBI Taxonomy" id="1670831"/>
    <lineage>
        <taxon>Bacteria</taxon>
        <taxon>Bacillati</taxon>
        <taxon>Actinomycetota</taxon>
        <taxon>Nitriliruptoria</taxon>
        <taxon>Egibacterales</taxon>
        <taxon>Egibacteraceae</taxon>
        <taxon>Egibacter</taxon>
    </lineage>
</organism>
<evidence type="ECO:0000256" key="5">
    <source>
        <dbReference type="ARBA" id="ARBA00022692"/>
    </source>
</evidence>
<comment type="similarity">
    <text evidence="2 12">Belongs to the peptidase M48B family.</text>
</comment>
<proteinExistence type="inferred from homology"/>
<comment type="cofactor">
    <cofactor evidence="12">
        <name>Zn(2+)</name>
        <dbReference type="ChEBI" id="CHEBI:29105"/>
    </cofactor>
    <text evidence="12">Binds 1 zinc ion per subunit.</text>
</comment>
<evidence type="ECO:0000256" key="4">
    <source>
        <dbReference type="ARBA" id="ARBA00022670"/>
    </source>
</evidence>
<feature type="transmembrane region" description="Helical" evidence="12">
    <location>
        <begin position="12"/>
        <end position="35"/>
    </location>
</feature>
<keyword evidence="15" id="KW-1185">Reference proteome</keyword>
<gene>
    <name evidence="12" type="primary">htpX</name>
    <name evidence="14" type="ORF">ER308_01090</name>
</gene>
<feature type="active site" evidence="12">
    <location>
        <position position="148"/>
    </location>
</feature>
<dbReference type="GO" id="GO:0004222">
    <property type="term" value="F:metalloendopeptidase activity"/>
    <property type="evidence" value="ECO:0007669"/>
    <property type="project" value="UniProtKB-UniRule"/>
</dbReference>
<dbReference type="HAMAP" id="MF_00188">
    <property type="entry name" value="Pept_M48_protease_HtpX"/>
    <property type="match status" value="1"/>
</dbReference>
<keyword evidence="6 12" id="KW-0479">Metal-binding</keyword>
<dbReference type="KEGG" id="erz:ER308_01090"/>
<evidence type="ECO:0000259" key="13">
    <source>
        <dbReference type="Pfam" id="PF01435"/>
    </source>
</evidence>
<dbReference type="PANTHER" id="PTHR43221">
    <property type="entry name" value="PROTEASE HTPX"/>
    <property type="match status" value="1"/>
</dbReference>
<dbReference type="AlphaFoldDB" id="A0A411YAU7"/>
<dbReference type="GO" id="GO:0008270">
    <property type="term" value="F:zinc ion binding"/>
    <property type="evidence" value="ECO:0007669"/>
    <property type="project" value="UniProtKB-UniRule"/>
</dbReference>
<evidence type="ECO:0000256" key="11">
    <source>
        <dbReference type="ARBA" id="ARBA00023136"/>
    </source>
</evidence>
<evidence type="ECO:0000256" key="2">
    <source>
        <dbReference type="ARBA" id="ARBA00009779"/>
    </source>
</evidence>
<dbReference type="Gene3D" id="3.30.2010.10">
    <property type="entry name" value="Metalloproteases ('zincins'), catalytic domain"/>
    <property type="match status" value="1"/>
</dbReference>